<dbReference type="InterPro" id="IPR004354">
    <property type="entry name" value="Meiotic_Rec114"/>
</dbReference>
<comment type="caution">
    <text evidence="2">The sequence shown here is derived from an EMBL/GenBank/DDBJ whole genome shotgun (WGS) entry which is preliminary data.</text>
</comment>
<dbReference type="Pfam" id="PF03525">
    <property type="entry name" value="Meiotic_rec114"/>
    <property type="match status" value="1"/>
</dbReference>
<dbReference type="EMBL" id="JAACJJ010000028">
    <property type="protein sequence ID" value="KAF5321402.1"/>
    <property type="molecule type" value="Genomic_DNA"/>
</dbReference>
<dbReference type="GO" id="GO:0007131">
    <property type="term" value="P:reciprocal meiotic recombination"/>
    <property type="evidence" value="ECO:0007669"/>
    <property type="project" value="InterPro"/>
</dbReference>
<name>A0A8H5F2Q3_9AGAR</name>
<accession>A0A8H5F2Q3</accession>
<sequence length="413" mass="44787">MSHSNTFTSSYSLSKYSRSYPVKRPAALKSHLGAKHESQVTPEWQHFTNPVIRLILDIKTSSKKELESIRLRIIWEMNSGLDSNQGQPVVFANLDLLSFAQVMPAPPKKHQAEGLPLKAVYRDTIVGIRYLHNRDDDIAPIYRRFQVSFDSPSEAGQFIDNIKGVCPCKLNPLPVSAPLQPQKTFQAPQSTQSIVNIPHVNPMLPNRGASFMYALAAPSTAIPRSFTATTNQYSMPSASNSISTATNQQSSSSFMLPSSPLRHELSSDHLVPLPMSTSSPHAPSQAVYEIPAPPLMTTQPLARLESTSSPTDSTTLPGSSAPNSLPRASSSSQATNNLPSSSAPAPATTTPLPPAQANALDPVIESVAEATSLYDLSNTELEQAICEVLGEEGFYELLDKISQMIIVRRVVNA</sequence>
<proteinExistence type="predicted"/>
<evidence type="ECO:0000313" key="2">
    <source>
        <dbReference type="EMBL" id="KAF5321402.1"/>
    </source>
</evidence>
<organism evidence="2 3">
    <name type="scientific">Psilocybe cf. subviscida</name>
    <dbReference type="NCBI Taxonomy" id="2480587"/>
    <lineage>
        <taxon>Eukaryota</taxon>
        <taxon>Fungi</taxon>
        <taxon>Dikarya</taxon>
        <taxon>Basidiomycota</taxon>
        <taxon>Agaricomycotina</taxon>
        <taxon>Agaricomycetes</taxon>
        <taxon>Agaricomycetidae</taxon>
        <taxon>Agaricales</taxon>
        <taxon>Agaricineae</taxon>
        <taxon>Strophariaceae</taxon>
        <taxon>Psilocybe</taxon>
    </lineage>
</organism>
<evidence type="ECO:0000313" key="3">
    <source>
        <dbReference type="Proteomes" id="UP000567179"/>
    </source>
</evidence>
<feature type="region of interest" description="Disordered" evidence="1">
    <location>
        <begin position="235"/>
        <end position="260"/>
    </location>
</feature>
<dbReference type="Proteomes" id="UP000567179">
    <property type="component" value="Unassembled WGS sequence"/>
</dbReference>
<feature type="compositionally biased region" description="Polar residues" evidence="1">
    <location>
        <begin position="321"/>
        <end position="333"/>
    </location>
</feature>
<dbReference type="AlphaFoldDB" id="A0A8H5F2Q3"/>
<feature type="compositionally biased region" description="Polar residues" evidence="1">
    <location>
        <begin position="235"/>
        <end position="249"/>
    </location>
</feature>
<evidence type="ECO:0000256" key="1">
    <source>
        <dbReference type="SAM" id="MobiDB-lite"/>
    </source>
</evidence>
<reference evidence="2 3" key="1">
    <citation type="journal article" date="2020" name="ISME J.">
        <title>Uncovering the hidden diversity of litter-decomposition mechanisms in mushroom-forming fungi.</title>
        <authorList>
            <person name="Floudas D."/>
            <person name="Bentzer J."/>
            <person name="Ahren D."/>
            <person name="Johansson T."/>
            <person name="Persson P."/>
            <person name="Tunlid A."/>
        </authorList>
    </citation>
    <scope>NUCLEOTIDE SEQUENCE [LARGE SCALE GENOMIC DNA]</scope>
    <source>
        <strain evidence="2 3">CBS 101986</strain>
    </source>
</reference>
<protein>
    <submittedName>
        <fullName evidence="2">Uncharacterized protein</fullName>
    </submittedName>
</protein>
<gene>
    <name evidence="2" type="ORF">D9619_001441</name>
</gene>
<dbReference type="OrthoDB" id="3364736at2759"/>
<feature type="region of interest" description="Disordered" evidence="1">
    <location>
        <begin position="304"/>
        <end position="357"/>
    </location>
</feature>
<feature type="compositionally biased region" description="Low complexity" evidence="1">
    <location>
        <begin position="334"/>
        <end position="357"/>
    </location>
</feature>
<keyword evidence="3" id="KW-1185">Reference proteome</keyword>
<feature type="compositionally biased region" description="Low complexity" evidence="1">
    <location>
        <begin position="250"/>
        <end position="260"/>
    </location>
</feature>
<feature type="compositionally biased region" description="Low complexity" evidence="1">
    <location>
        <begin position="306"/>
        <end position="320"/>
    </location>
</feature>